<dbReference type="STRING" id="2017.SAMN05444320_101945"/>
<dbReference type="EMBL" id="FQVN01000001">
    <property type="protein sequence ID" value="SHE74322.1"/>
    <property type="molecule type" value="Genomic_DNA"/>
</dbReference>
<protein>
    <submittedName>
        <fullName evidence="1">Uncharacterized protein</fullName>
    </submittedName>
</protein>
<keyword evidence="2" id="KW-1185">Reference proteome</keyword>
<dbReference type="AlphaFoldDB" id="A0A1M4W026"/>
<reference evidence="1 2" key="1">
    <citation type="submission" date="2016-11" db="EMBL/GenBank/DDBJ databases">
        <authorList>
            <person name="Jaros S."/>
            <person name="Januszkiewicz K."/>
            <person name="Wedrychowicz H."/>
        </authorList>
    </citation>
    <scope>NUCLEOTIDE SEQUENCE [LARGE SCALE GENOMIC DNA]</scope>
    <source>
        <strain evidence="1 2">DSM 44523</strain>
    </source>
</reference>
<name>A0A1M4W026_STRHI</name>
<evidence type="ECO:0000313" key="2">
    <source>
        <dbReference type="Proteomes" id="UP000184501"/>
    </source>
</evidence>
<gene>
    <name evidence="1" type="ORF">SAMN05444320_101945</name>
</gene>
<organism evidence="1 2">
    <name type="scientific">Streptoalloteichus hindustanus</name>
    <dbReference type="NCBI Taxonomy" id="2017"/>
    <lineage>
        <taxon>Bacteria</taxon>
        <taxon>Bacillati</taxon>
        <taxon>Actinomycetota</taxon>
        <taxon>Actinomycetes</taxon>
        <taxon>Pseudonocardiales</taxon>
        <taxon>Pseudonocardiaceae</taxon>
        <taxon>Streptoalloteichus</taxon>
    </lineage>
</organism>
<evidence type="ECO:0000313" key="1">
    <source>
        <dbReference type="EMBL" id="SHE74322.1"/>
    </source>
</evidence>
<proteinExistence type="predicted"/>
<accession>A0A1M4W026</accession>
<dbReference type="Proteomes" id="UP000184501">
    <property type="component" value="Unassembled WGS sequence"/>
</dbReference>
<sequence>MIGGRAGVPPERPDAVGDHGCRVALGARESRATRVVVARPTAEARGLGVEAMA</sequence>